<gene>
    <name evidence="1" type="ORF">DN745_01205</name>
</gene>
<keyword evidence="2" id="KW-1185">Reference proteome</keyword>
<dbReference type="KEGG" id="bsed:DN745_01205"/>
<dbReference type="PROSITE" id="PS51257">
    <property type="entry name" value="PROKAR_LIPOPROTEIN"/>
    <property type="match status" value="1"/>
</dbReference>
<organism evidence="1 2">
    <name type="scientific">Bradymonas sediminis</name>
    <dbReference type="NCBI Taxonomy" id="1548548"/>
    <lineage>
        <taxon>Bacteria</taxon>
        <taxon>Deltaproteobacteria</taxon>
        <taxon>Bradymonadales</taxon>
        <taxon>Bradymonadaceae</taxon>
        <taxon>Bradymonas</taxon>
    </lineage>
</organism>
<name>A0A2Z4FGK6_9DELT</name>
<accession>A0A2Z4FGK6</accession>
<evidence type="ECO:0000313" key="1">
    <source>
        <dbReference type="EMBL" id="AWV88020.1"/>
    </source>
</evidence>
<dbReference type="EMBL" id="CP030032">
    <property type="protein sequence ID" value="AWV88020.1"/>
    <property type="molecule type" value="Genomic_DNA"/>
</dbReference>
<reference evidence="1 2" key="1">
    <citation type="submission" date="2018-06" db="EMBL/GenBank/DDBJ databases">
        <title>Lujinxingia sediminis gen. nov. sp. nov., a new facultative anaerobic member of the class Deltaproteobacteria, and proposal of Lujinxingaceae fam. nov.</title>
        <authorList>
            <person name="Guo L.-Y."/>
            <person name="Li C.-M."/>
            <person name="Wang S."/>
            <person name="Du Z.-J."/>
        </authorList>
    </citation>
    <scope>NUCLEOTIDE SEQUENCE [LARGE SCALE GENOMIC DNA]</scope>
    <source>
        <strain evidence="1 2">FA350</strain>
    </source>
</reference>
<dbReference type="OrthoDB" id="5483576at2"/>
<dbReference type="AlphaFoldDB" id="A0A2Z4FGK6"/>
<dbReference type="RefSeq" id="WP_111331388.1">
    <property type="nucleotide sequence ID" value="NZ_CP030032.1"/>
</dbReference>
<dbReference type="Proteomes" id="UP000249799">
    <property type="component" value="Chromosome"/>
</dbReference>
<evidence type="ECO:0000313" key="2">
    <source>
        <dbReference type="Proteomes" id="UP000249799"/>
    </source>
</evidence>
<proteinExistence type="predicted"/>
<protein>
    <submittedName>
        <fullName evidence="1">Uncharacterized protein</fullName>
    </submittedName>
</protein>
<sequence length="256" mass="26808">MKAITRTTLSSIAALTLLISGCTAITDGVRPEQQSASQNLNDLECTPESLLDPNGAQRFIVDWNDGDRASLEDEMYQGVALVKYTCEGMQVLRSCAQPGDYGYRASNSQKTQTMQIADAISAGANFSSPTAGASFQAVFDQDRALNLAYVMVGSRTTSVKDISRAAIDRAACQGATHFVYQTQLGAFKMASGEKGHAATAAEVFGYGDADASASSSREVLSADGDARACAYASPGDADAPQGCGALMRVSILPITN</sequence>